<evidence type="ECO:0000256" key="10">
    <source>
        <dbReference type="RuleBase" id="RU361275"/>
    </source>
</evidence>
<comment type="cofactor">
    <cofactor evidence="1">
        <name>[4Fe-4S] cluster</name>
        <dbReference type="ChEBI" id="CHEBI:49883"/>
    </cofactor>
</comment>
<dbReference type="FunFam" id="3.20.19.10:FF:000001">
    <property type="entry name" value="Aconitate hydratase"/>
    <property type="match status" value="1"/>
</dbReference>
<dbReference type="PROSITE" id="PS01244">
    <property type="entry name" value="ACONITASE_2"/>
    <property type="match status" value="1"/>
</dbReference>
<dbReference type="InterPro" id="IPR001030">
    <property type="entry name" value="Acoase/IPM_deHydtase_lsu_aba"/>
</dbReference>
<keyword evidence="4 10" id="KW-0004">4Fe-4S</keyword>
<dbReference type="InterPro" id="IPR006249">
    <property type="entry name" value="Aconitase/IRP2"/>
</dbReference>
<dbReference type="Gene3D" id="6.10.190.10">
    <property type="match status" value="1"/>
</dbReference>
<keyword evidence="6 10" id="KW-0408">Iron</keyword>
<dbReference type="Gramene" id="TRITD6Av1G221580.4">
    <property type="protein sequence ID" value="TRITD6Av1G221580.4"/>
    <property type="gene ID" value="TRITD6Av1G221580"/>
</dbReference>
<evidence type="ECO:0000256" key="1">
    <source>
        <dbReference type="ARBA" id="ARBA00001966"/>
    </source>
</evidence>
<dbReference type="EMBL" id="LT934121">
    <property type="protein sequence ID" value="VAI51681.1"/>
    <property type="molecule type" value="Genomic_DNA"/>
</dbReference>
<dbReference type="FunFam" id="3.30.499.10:FF:000002">
    <property type="entry name" value="Aconitate hydratase"/>
    <property type="match status" value="1"/>
</dbReference>
<reference evidence="13 14" key="1">
    <citation type="submission" date="2017-09" db="EMBL/GenBank/DDBJ databases">
        <authorList>
            <consortium name="International Durum Wheat Genome Sequencing Consortium (IDWGSC)"/>
            <person name="Milanesi L."/>
        </authorList>
    </citation>
    <scope>NUCLEOTIDE SEQUENCE [LARGE SCALE GENOMIC DNA]</scope>
    <source>
        <strain evidence="14">cv. Svevo</strain>
    </source>
</reference>
<dbReference type="Pfam" id="PF00330">
    <property type="entry name" value="Aconitase"/>
    <property type="match status" value="1"/>
</dbReference>
<evidence type="ECO:0000256" key="5">
    <source>
        <dbReference type="ARBA" id="ARBA00022723"/>
    </source>
</evidence>
<evidence type="ECO:0000256" key="4">
    <source>
        <dbReference type="ARBA" id="ARBA00022485"/>
    </source>
</evidence>
<evidence type="ECO:0000313" key="14">
    <source>
        <dbReference type="Proteomes" id="UP000324705"/>
    </source>
</evidence>
<dbReference type="AlphaFoldDB" id="A0A9R0YAA4"/>
<sequence>MAASGTEHAYSNILTSLPKPEGGEYGKFYSLPALNDPRIDKLPYSIRILLESAIRNCDGFQVTKNDVEKIIDWENTSPKLAEIPFKPARVLLQDFTGVPAVVDLAAMRDALAKLGSDANKINPLVPVDLVIDHSVQVDVARSSNALQSNMELEFTRNRERFGFLKWGSTAFQNMLVVPPGSGIVHQVNLEYLGRVVFNTDGIMYPDSVVGTDSHTTMIDGLGVAGWGVGGIEAEATMLGQPMSMVLPGVVGFKLTGKLRNGVTATDLVLTVTQMLRKHGVVGKFVEFHVCFYSGEGMGKLSLADRATIANMSPEYGATMGFFPVDHVTLDYLRLTGRSDETVSMIEAYLRANNMFVDYNEPQLERVYSSYLALDLDEVEPCISGPKRPHDRVTLKDMKSDWHACLDNKVGFKGFAVPKEQQDKVVKFDFNGQPAELKHGSVVIAAITSCTNTSNPSVMLGAALVAKKACELGLEVKPWVKTSLAPGSGVVTKYLLKSGLQEYFNKQGFHLVGYGCTTCIGNSGELHESVSAAITENDVVAAAVLSGNRNFEGRVHPLTRANYLASPPLVVAYALAGTVDIDFEKEPIGVGKDGKEVFFRDIWPTTEEIAEVVQSSVLPDMFKSTYEAITKGNPMWNQLPVPEASLYSWDSNSTYIHEPPYFKDMTMSPPGPHAVKNAYCLLNFGDSITTDHISPAGSIHRDSPAAKYLLERGVDRKDFNSYGSRRGNDEVMARGTFANIRIVNKFLGGEVGPKTIHVPTGEKLSVFDAATKYKSEGHDTIILAGAEYGSGSSRDWAAKGPMLLGVKAVISKSFERIHRSNLVGMGIIPLCFKASEDADSLGLTGHERYTINLPTDVSEIRPGQDVTITTDNDKSFTCILRFDTEVELAYYNHGGILPYVIRNMAAAQN</sequence>
<evidence type="ECO:0000259" key="11">
    <source>
        <dbReference type="Pfam" id="PF00330"/>
    </source>
</evidence>
<dbReference type="GO" id="GO:0006101">
    <property type="term" value="P:citrate metabolic process"/>
    <property type="evidence" value="ECO:0007669"/>
    <property type="project" value="UniProtKB-ARBA"/>
</dbReference>
<dbReference type="NCBIfam" id="NF006757">
    <property type="entry name" value="PRK09277.1"/>
    <property type="match status" value="1"/>
</dbReference>
<name>A0A9R0YAA4_TRITD</name>
<dbReference type="NCBIfam" id="TIGR01341">
    <property type="entry name" value="aconitase_1"/>
    <property type="match status" value="1"/>
</dbReference>
<dbReference type="CDD" id="cd01580">
    <property type="entry name" value="AcnA_IRP_Swivel"/>
    <property type="match status" value="1"/>
</dbReference>
<dbReference type="SUPFAM" id="SSF52016">
    <property type="entry name" value="LeuD/IlvD-like"/>
    <property type="match status" value="1"/>
</dbReference>
<dbReference type="GO" id="GO:0046872">
    <property type="term" value="F:metal ion binding"/>
    <property type="evidence" value="ECO:0007669"/>
    <property type="project" value="UniProtKB-KW"/>
</dbReference>
<keyword evidence="14" id="KW-1185">Reference proteome</keyword>
<evidence type="ECO:0000259" key="12">
    <source>
        <dbReference type="Pfam" id="PF00694"/>
    </source>
</evidence>
<evidence type="ECO:0000256" key="2">
    <source>
        <dbReference type="ARBA" id="ARBA00007185"/>
    </source>
</evidence>
<dbReference type="PANTHER" id="PTHR11670">
    <property type="entry name" value="ACONITASE/IRON-RESPONSIVE ELEMENT FAMILY MEMBER"/>
    <property type="match status" value="1"/>
</dbReference>
<dbReference type="Proteomes" id="UP000324705">
    <property type="component" value="Chromosome 6A"/>
</dbReference>
<dbReference type="SUPFAM" id="SSF53732">
    <property type="entry name" value="Aconitase iron-sulfur domain"/>
    <property type="match status" value="1"/>
</dbReference>
<dbReference type="InterPro" id="IPR015928">
    <property type="entry name" value="Aconitase/3IPM_dehydase_swvl"/>
</dbReference>
<dbReference type="PRINTS" id="PR00415">
    <property type="entry name" value="ACONITASE"/>
</dbReference>
<evidence type="ECO:0000256" key="3">
    <source>
        <dbReference type="ARBA" id="ARBA00012926"/>
    </source>
</evidence>
<dbReference type="GO" id="GO:0006102">
    <property type="term" value="P:isocitrate metabolic process"/>
    <property type="evidence" value="ECO:0007669"/>
    <property type="project" value="UniProtKB-ARBA"/>
</dbReference>
<feature type="domain" description="Aconitase A/isopropylmalate dehydratase small subunit swivel" evidence="12">
    <location>
        <begin position="705"/>
        <end position="833"/>
    </location>
</feature>
<evidence type="ECO:0000256" key="8">
    <source>
        <dbReference type="ARBA" id="ARBA00023239"/>
    </source>
</evidence>
<dbReference type="CDD" id="cd01586">
    <property type="entry name" value="AcnA_IRP"/>
    <property type="match status" value="1"/>
</dbReference>
<evidence type="ECO:0000256" key="7">
    <source>
        <dbReference type="ARBA" id="ARBA00023014"/>
    </source>
</evidence>
<dbReference type="GO" id="GO:0003994">
    <property type="term" value="F:aconitate hydratase activity"/>
    <property type="evidence" value="ECO:0007669"/>
    <property type="project" value="UniProtKB-EC"/>
</dbReference>
<comment type="similarity">
    <text evidence="2 10">Belongs to the aconitase/IPM isomerase family.</text>
</comment>
<dbReference type="PROSITE" id="PS00450">
    <property type="entry name" value="ACONITASE_1"/>
    <property type="match status" value="1"/>
</dbReference>
<keyword evidence="8 10" id="KW-0456">Lyase</keyword>
<dbReference type="InterPro" id="IPR000573">
    <property type="entry name" value="AconitaseA/IPMdHydase_ssu_swvl"/>
</dbReference>
<proteinExistence type="inferred from homology"/>
<evidence type="ECO:0000256" key="9">
    <source>
        <dbReference type="ARBA" id="ARBA00023501"/>
    </source>
</evidence>
<evidence type="ECO:0000256" key="6">
    <source>
        <dbReference type="ARBA" id="ARBA00023004"/>
    </source>
</evidence>
<dbReference type="NCBIfam" id="NF009520">
    <property type="entry name" value="PRK12881.1"/>
    <property type="match status" value="1"/>
</dbReference>
<dbReference type="InterPro" id="IPR044137">
    <property type="entry name" value="AcnA_IRP_Swivel"/>
</dbReference>
<dbReference type="InterPro" id="IPR015931">
    <property type="entry name" value="Acnase/IPM_dHydase_lsu_aba_1/3"/>
</dbReference>
<protein>
    <recommendedName>
        <fullName evidence="3 10">Aconitate hydratase</fullName>
        <shortName evidence="10">Aconitase</shortName>
        <ecNumber evidence="3 10">4.2.1.3</ecNumber>
    </recommendedName>
</protein>
<gene>
    <name evidence="13" type="ORF">TRITD_6Av1G221580</name>
</gene>
<dbReference type="InterPro" id="IPR036008">
    <property type="entry name" value="Aconitase_4Fe-4S_dom"/>
</dbReference>
<organism evidence="13 14">
    <name type="scientific">Triticum turgidum subsp. durum</name>
    <name type="common">Durum wheat</name>
    <name type="synonym">Triticum durum</name>
    <dbReference type="NCBI Taxonomy" id="4567"/>
    <lineage>
        <taxon>Eukaryota</taxon>
        <taxon>Viridiplantae</taxon>
        <taxon>Streptophyta</taxon>
        <taxon>Embryophyta</taxon>
        <taxon>Tracheophyta</taxon>
        <taxon>Spermatophyta</taxon>
        <taxon>Magnoliopsida</taxon>
        <taxon>Liliopsida</taxon>
        <taxon>Poales</taxon>
        <taxon>Poaceae</taxon>
        <taxon>BOP clade</taxon>
        <taxon>Pooideae</taxon>
        <taxon>Triticodae</taxon>
        <taxon>Triticeae</taxon>
        <taxon>Triticinae</taxon>
        <taxon>Triticum</taxon>
    </lineage>
</organism>
<dbReference type="Gene3D" id="3.30.499.10">
    <property type="entry name" value="Aconitase, domain 3"/>
    <property type="match status" value="2"/>
</dbReference>
<dbReference type="GO" id="GO:0051539">
    <property type="term" value="F:4 iron, 4 sulfur cluster binding"/>
    <property type="evidence" value="ECO:0007669"/>
    <property type="project" value="UniProtKB-KW"/>
</dbReference>
<dbReference type="FunFam" id="3.30.499.10:FF:000005">
    <property type="entry name" value="cytoplasmic aconitate hydratase"/>
    <property type="match status" value="1"/>
</dbReference>
<dbReference type="InterPro" id="IPR018136">
    <property type="entry name" value="Aconitase_4Fe-4S_BS"/>
</dbReference>
<evidence type="ECO:0000313" key="13">
    <source>
        <dbReference type="EMBL" id="VAI51681.1"/>
    </source>
</evidence>
<feature type="domain" description="Aconitase/3-isopropylmalate dehydratase large subunit alpha/beta/alpha" evidence="11">
    <location>
        <begin position="68"/>
        <end position="576"/>
    </location>
</feature>
<dbReference type="Gene3D" id="3.20.19.10">
    <property type="entry name" value="Aconitase, domain 4"/>
    <property type="match status" value="1"/>
</dbReference>
<keyword evidence="5" id="KW-0479">Metal-binding</keyword>
<comment type="function">
    <text evidence="10">Catalyzes the isomerization of citrate to isocitrate via cis-aconitate.</text>
</comment>
<dbReference type="Pfam" id="PF00694">
    <property type="entry name" value="Aconitase_C"/>
    <property type="match status" value="1"/>
</dbReference>
<comment type="catalytic activity">
    <reaction evidence="9 10">
        <text>citrate = D-threo-isocitrate</text>
        <dbReference type="Rhea" id="RHEA:10336"/>
        <dbReference type="ChEBI" id="CHEBI:15562"/>
        <dbReference type="ChEBI" id="CHEBI:16947"/>
        <dbReference type="EC" id="4.2.1.3"/>
    </reaction>
</comment>
<keyword evidence="7 10" id="KW-0411">Iron-sulfur</keyword>
<dbReference type="EC" id="4.2.1.3" evidence="3 10"/>
<accession>A0A9R0YAA4</accession>